<gene>
    <name evidence="11" type="ORF">LCGC14_0269150</name>
</gene>
<dbReference type="AlphaFoldDB" id="A0A0F9WK46"/>
<sequence>MADHFADRLLAAIERKRSPVCVGLDPVVDRLPDELRRAAPLAGIETFCREVLQVVAPSVAAVKIQSAYFELHGAGGVDLYFRLVREARELGLIVIGDVKRGDIGSTAEAYAAGHLAGEDAPDAVTVNGYFGSDGVQPFVDAACANGRGVFILVRTSNPSAAALQDVTDTSGKKLFEHVADMVAALGADVTVGQRGYSCVGAVVGATWPDEARALRKIMDRQIFLVPGYGAQGATAADCAASFSSEGAGAIVNASRSVIYAFRDQRYADRPWRDAVGEAAREFAADLAAAVGL</sequence>
<protein>
    <recommendedName>
        <fullName evidence="4">Orotidine 5'-phosphate decarboxylase</fullName>
        <ecNumber evidence="3">4.1.1.23</ecNumber>
    </recommendedName>
    <alternativeName>
        <fullName evidence="8">OMP decarboxylase</fullName>
    </alternativeName>
</protein>
<dbReference type="GO" id="GO:0044205">
    <property type="term" value="P:'de novo' UMP biosynthetic process"/>
    <property type="evidence" value="ECO:0007669"/>
    <property type="project" value="UniProtKB-UniPathway"/>
</dbReference>
<accession>A0A0F9WK46</accession>
<evidence type="ECO:0000256" key="3">
    <source>
        <dbReference type="ARBA" id="ARBA00012321"/>
    </source>
</evidence>
<dbReference type="SMART" id="SM00934">
    <property type="entry name" value="OMPdecase"/>
    <property type="match status" value="1"/>
</dbReference>
<dbReference type="InterPro" id="IPR018089">
    <property type="entry name" value="OMPdecase_AS"/>
</dbReference>
<keyword evidence="6" id="KW-0665">Pyrimidine biosynthesis</keyword>
<dbReference type="EC" id="4.1.1.23" evidence="3"/>
<evidence type="ECO:0000256" key="1">
    <source>
        <dbReference type="ARBA" id="ARBA00004861"/>
    </source>
</evidence>
<evidence type="ECO:0000259" key="10">
    <source>
        <dbReference type="SMART" id="SM00934"/>
    </source>
</evidence>
<dbReference type="InterPro" id="IPR001754">
    <property type="entry name" value="OMPdeCOase_dom"/>
</dbReference>
<dbReference type="PANTHER" id="PTHR43375:SF1">
    <property type="entry name" value="OROTIDINE 5'-PHOSPHATE DECARBOXYLASE"/>
    <property type="match status" value="1"/>
</dbReference>
<reference evidence="11" key="1">
    <citation type="journal article" date="2015" name="Nature">
        <title>Complex archaea that bridge the gap between prokaryotes and eukaryotes.</title>
        <authorList>
            <person name="Spang A."/>
            <person name="Saw J.H."/>
            <person name="Jorgensen S.L."/>
            <person name="Zaremba-Niedzwiedzka K."/>
            <person name="Martijn J."/>
            <person name="Lind A.E."/>
            <person name="van Eijk R."/>
            <person name="Schleper C."/>
            <person name="Guy L."/>
            <person name="Ettema T.J."/>
        </authorList>
    </citation>
    <scope>NUCLEOTIDE SEQUENCE</scope>
</reference>
<dbReference type="CDD" id="cd04725">
    <property type="entry name" value="OMP_decarboxylase_like"/>
    <property type="match status" value="1"/>
</dbReference>
<dbReference type="NCBIfam" id="TIGR02127">
    <property type="entry name" value="pyrF_sub2"/>
    <property type="match status" value="1"/>
</dbReference>
<organism evidence="11">
    <name type="scientific">marine sediment metagenome</name>
    <dbReference type="NCBI Taxonomy" id="412755"/>
    <lineage>
        <taxon>unclassified sequences</taxon>
        <taxon>metagenomes</taxon>
        <taxon>ecological metagenomes</taxon>
    </lineage>
</organism>
<dbReference type="HAMAP" id="MF_01215">
    <property type="entry name" value="OMPdecase_type2"/>
    <property type="match status" value="1"/>
</dbReference>
<feature type="domain" description="Orotidine 5'-phosphate decarboxylase" evidence="10">
    <location>
        <begin position="19"/>
        <end position="270"/>
    </location>
</feature>
<name>A0A0F9WK46_9ZZZZ</name>
<evidence type="ECO:0000256" key="9">
    <source>
        <dbReference type="ARBA" id="ARBA00049157"/>
    </source>
</evidence>
<dbReference type="Pfam" id="PF00215">
    <property type="entry name" value="OMPdecase"/>
    <property type="match status" value="1"/>
</dbReference>
<dbReference type="GO" id="GO:0006207">
    <property type="term" value="P:'de novo' pyrimidine nucleobase biosynthetic process"/>
    <property type="evidence" value="ECO:0007669"/>
    <property type="project" value="InterPro"/>
</dbReference>
<comment type="pathway">
    <text evidence="1">Pyrimidine metabolism; UMP biosynthesis via de novo pathway; UMP from orotate: step 2/2.</text>
</comment>
<dbReference type="Gene3D" id="3.20.20.70">
    <property type="entry name" value="Aldolase class I"/>
    <property type="match status" value="1"/>
</dbReference>
<evidence type="ECO:0000256" key="2">
    <source>
        <dbReference type="ARBA" id="ARBA00008847"/>
    </source>
</evidence>
<evidence type="ECO:0000256" key="5">
    <source>
        <dbReference type="ARBA" id="ARBA00022793"/>
    </source>
</evidence>
<comment type="similarity">
    <text evidence="2">Belongs to the OMP decarboxylase family. Type 2 subfamily.</text>
</comment>
<keyword evidence="5" id="KW-0210">Decarboxylase</keyword>
<dbReference type="InterPro" id="IPR011060">
    <property type="entry name" value="RibuloseP-bd_barrel"/>
</dbReference>
<comment type="caution">
    <text evidence="11">The sequence shown here is derived from an EMBL/GenBank/DDBJ whole genome shotgun (WGS) entry which is preliminary data.</text>
</comment>
<dbReference type="PROSITE" id="PS00156">
    <property type="entry name" value="OMPDECASE"/>
    <property type="match status" value="1"/>
</dbReference>
<dbReference type="EMBL" id="LAZR01000148">
    <property type="protein sequence ID" value="KKN86361.1"/>
    <property type="molecule type" value="Genomic_DNA"/>
</dbReference>
<proteinExistence type="inferred from homology"/>
<comment type="catalytic activity">
    <reaction evidence="9">
        <text>orotidine 5'-phosphate + H(+) = UMP + CO2</text>
        <dbReference type="Rhea" id="RHEA:11596"/>
        <dbReference type="ChEBI" id="CHEBI:15378"/>
        <dbReference type="ChEBI" id="CHEBI:16526"/>
        <dbReference type="ChEBI" id="CHEBI:57538"/>
        <dbReference type="ChEBI" id="CHEBI:57865"/>
        <dbReference type="EC" id="4.1.1.23"/>
    </reaction>
</comment>
<keyword evidence="7" id="KW-0456">Lyase</keyword>
<evidence type="ECO:0000256" key="8">
    <source>
        <dbReference type="ARBA" id="ARBA00033428"/>
    </source>
</evidence>
<dbReference type="PANTHER" id="PTHR43375">
    <property type="entry name" value="OROTIDINE 5'-PHOSPHATE DECARBOXYLASE"/>
    <property type="match status" value="1"/>
</dbReference>
<evidence type="ECO:0000256" key="4">
    <source>
        <dbReference type="ARBA" id="ARBA00021923"/>
    </source>
</evidence>
<evidence type="ECO:0000256" key="6">
    <source>
        <dbReference type="ARBA" id="ARBA00022975"/>
    </source>
</evidence>
<dbReference type="SUPFAM" id="SSF51366">
    <property type="entry name" value="Ribulose-phoshate binding barrel"/>
    <property type="match status" value="1"/>
</dbReference>
<dbReference type="InterPro" id="IPR011995">
    <property type="entry name" value="OMPdecase_type-2"/>
</dbReference>
<evidence type="ECO:0000256" key="7">
    <source>
        <dbReference type="ARBA" id="ARBA00023239"/>
    </source>
</evidence>
<evidence type="ECO:0000313" key="11">
    <source>
        <dbReference type="EMBL" id="KKN86361.1"/>
    </source>
</evidence>
<dbReference type="GO" id="GO:0004590">
    <property type="term" value="F:orotidine-5'-phosphate decarboxylase activity"/>
    <property type="evidence" value="ECO:0007669"/>
    <property type="project" value="UniProtKB-EC"/>
</dbReference>
<dbReference type="InterPro" id="IPR013785">
    <property type="entry name" value="Aldolase_TIM"/>
</dbReference>
<dbReference type="UniPathway" id="UPA00070">
    <property type="reaction ID" value="UER00120"/>
</dbReference>